<accession>A0A1L3NIG6</accession>
<evidence type="ECO:0000256" key="1">
    <source>
        <dbReference type="ARBA" id="ARBA00022679"/>
    </source>
</evidence>
<dbReference type="EMBL" id="CP013243">
    <property type="protein sequence ID" value="APH15922.1"/>
    <property type="molecule type" value="Genomic_DNA"/>
</dbReference>
<dbReference type="AlphaFoldDB" id="A0A1L3NIG6"/>
<dbReference type="CDD" id="cd02440">
    <property type="entry name" value="AdoMet_MTases"/>
    <property type="match status" value="1"/>
</dbReference>
<dbReference type="Pfam" id="PF13649">
    <property type="entry name" value="Methyltransf_25"/>
    <property type="match status" value="1"/>
</dbReference>
<evidence type="ECO:0000313" key="3">
    <source>
        <dbReference type="EMBL" id="APH15922.1"/>
    </source>
</evidence>
<dbReference type="GO" id="GO:0032259">
    <property type="term" value="P:methylation"/>
    <property type="evidence" value="ECO:0007669"/>
    <property type="project" value="UniProtKB-KW"/>
</dbReference>
<proteinExistence type="predicted"/>
<dbReference type="GO" id="GO:0008168">
    <property type="term" value="F:methyltransferase activity"/>
    <property type="evidence" value="ECO:0007669"/>
    <property type="project" value="UniProtKB-KW"/>
</dbReference>
<reference evidence="3 4" key="1">
    <citation type="submission" date="2015-11" db="EMBL/GenBank/DDBJ databases">
        <authorList>
            <person name="Hill K.K."/>
            <person name="Shirey T.B."/>
            <person name="Raphael B."/>
            <person name="Daligault H.E."/>
            <person name="Davenport K.W."/>
            <person name="Bruce D.C."/>
            <person name="Foley B.T."/>
            <person name="Johnson S.L."/>
        </authorList>
    </citation>
    <scope>NUCLEOTIDE SEQUENCE [LARGE SCALE GENOMIC DNA]</scope>
    <source>
        <strain evidence="3 4">CDC_1632</strain>
    </source>
</reference>
<keyword evidence="3" id="KW-0489">Methyltransferase</keyword>
<dbReference type="PANTHER" id="PTHR43861">
    <property type="entry name" value="TRANS-ACONITATE 2-METHYLTRANSFERASE-RELATED"/>
    <property type="match status" value="1"/>
</dbReference>
<protein>
    <submittedName>
        <fullName evidence="3">Methyltransferase small domain protein</fullName>
    </submittedName>
</protein>
<gene>
    <name evidence="3" type="ORF">NPD5_3229</name>
</gene>
<dbReference type="Gene3D" id="3.40.50.150">
    <property type="entry name" value="Vaccinia Virus protein VP39"/>
    <property type="match status" value="1"/>
</dbReference>
<dbReference type="InterPro" id="IPR029063">
    <property type="entry name" value="SAM-dependent_MTases_sf"/>
</dbReference>
<dbReference type="SUPFAM" id="SSF53335">
    <property type="entry name" value="S-adenosyl-L-methionine-dependent methyltransferases"/>
    <property type="match status" value="1"/>
</dbReference>
<keyword evidence="1 3" id="KW-0808">Transferase</keyword>
<evidence type="ECO:0000313" key="4">
    <source>
        <dbReference type="Proteomes" id="UP000182204"/>
    </source>
</evidence>
<organism evidence="3 4">
    <name type="scientific">Clostridium sporogenes</name>
    <dbReference type="NCBI Taxonomy" id="1509"/>
    <lineage>
        <taxon>Bacteria</taxon>
        <taxon>Bacillati</taxon>
        <taxon>Bacillota</taxon>
        <taxon>Clostridia</taxon>
        <taxon>Eubacteriales</taxon>
        <taxon>Clostridiaceae</taxon>
        <taxon>Clostridium</taxon>
    </lineage>
</organism>
<evidence type="ECO:0000259" key="2">
    <source>
        <dbReference type="Pfam" id="PF13649"/>
    </source>
</evidence>
<dbReference type="RefSeq" id="WP_072586578.1">
    <property type="nucleotide sequence ID" value="NZ_CP013243.1"/>
</dbReference>
<dbReference type="Proteomes" id="UP000182204">
    <property type="component" value="Chromosome"/>
</dbReference>
<feature type="domain" description="Methyltransferase" evidence="2">
    <location>
        <begin position="41"/>
        <end position="138"/>
    </location>
</feature>
<sequence length="225" mass="26637">MTNKEIWEKLHTELRFRPKYPSESVVQYVFRNFKRDGNTKVLDLGCGAGRHIFFLAKENIIPYGIDISEEGVKYTRELLKRYEFNSFTKNIIVGDFTDLKFENDYFDGIICYGVLYYSKKEQIEKSVEEIYRVLKEDGKALIVVRNTEDYRFGLGKEIEKNTFIIDENDSNKCAYNESAMIMHFFTEEEIRSLFSEFSKVEIDILSETHENNSYKDSDYIIRLSK</sequence>
<dbReference type="InterPro" id="IPR041698">
    <property type="entry name" value="Methyltransf_25"/>
</dbReference>
<name>A0A1L3NIG6_CLOSG</name>